<organism evidence="2 3">
    <name type="scientific">Fictibacillus barbaricus</name>
    <dbReference type="NCBI Taxonomy" id="182136"/>
    <lineage>
        <taxon>Bacteria</taxon>
        <taxon>Bacillati</taxon>
        <taxon>Bacillota</taxon>
        <taxon>Bacilli</taxon>
        <taxon>Bacillales</taxon>
        <taxon>Fictibacillaceae</taxon>
        <taxon>Fictibacillus</taxon>
    </lineage>
</organism>
<feature type="compositionally biased region" description="Basic and acidic residues" evidence="1">
    <location>
        <begin position="228"/>
        <end position="257"/>
    </location>
</feature>
<dbReference type="RefSeq" id="WP_310256647.1">
    <property type="nucleotide sequence ID" value="NZ_JAVDWA010000001.1"/>
</dbReference>
<evidence type="ECO:0000256" key="1">
    <source>
        <dbReference type="SAM" id="MobiDB-lite"/>
    </source>
</evidence>
<protein>
    <recommendedName>
        <fullName evidence="4">HTH psq-type domain-containing protein</fullName>
    </recommendedName>
</protein>
<sequence>MSMIGRNDPCVCGSGKKYKKCCLHKEEQTREVSFHQEGLIKYALENYQAELAARTSEYVKQYPVSNDQTQTYANIAVCWEVFCLKVKENKTPVELYAEKVKDSVKPEVAKVISGWTKTLPSLYKVIDQKTGFIFTVQDVWTDETFDVTVNAAEKPKIDNVLLGTLVSNGVNYEFYVGYVEMPAAELPPLKDAVEKLDPNSDARDIFKTKFPAVLQLSLIDISNGVPKPETDLSEHEKSSDADKPAKTEEAQKTVETDEKYTAVTELIKTSADREISEQAEKIWNEYIMVSKPTIRKEEIYAAALDYLVSKDIAGSTSTQAETAKKYGVSPGSLSSRYREMKDTLNL</sequence>
<comment type="caution">
    <text evidence="2">The sequence shown here is derived from an EMBL/GenBank/DDBJ whole genome shotgun (WGS) entry which is preliminary data.</text>
</comment>
<dbReference type="Pfam" id="PF02810">
    <property type="entry name" value="SEC-C"/>
    <property type="match status" value="1"/>
</dbReference>
<dbReference type="EMBL" id="JAVDWA010000001">
    <property type="protein sequence ID" value="MDR7071820.1"/>
    <property type="molecule type" value="Genomic_DNA"/>
</dbReference>
<keyword evidence="3" id="KW-1185">Reference proteome</keyword>
<dbReference type="InterPro" id="IPR004027">
    <property type="entry name" value="SEC_C_motif"/>
</dbReference>
<proteinExistence type="predicted"/>
<evidence type="ECO:0000313" key="2">
    <source>
        <dbReference type="EMBL" id="MDR7071820.1"/>
    </source>
</evidence>
<feature type="region of interest" description="Disordered" evidence="1">
    <location>
        <begin position="225"/>
        <end position="257"/>
    </location>
</feature>
<reference evidence="2 3" key="1">
    <citation type="submission" date="2023-07" db="EMBL/GenBank/DDBJ databases">
        <title>Sorghum-associated microbial communities from plants grown in Nebraska, USA.</title>
        <authorList>
            <person name="Schachtman D."/>
        </authorList>
    </citation>
    <scope>NUCLEOTIDE SEQUENCE [LARGE SCALE GENOMIC DNA]</scope>
    <source>
        <strain evidence="2 3">BE211</strain>
    </source>
</reference>
<accession>A0ABU1TX88</accession>
<dbReference type="Proteomes" id="UP001258181">
    <property type="component" value="Unassembled WGS sequence"/>
</dbReference>
<evidence type="ECO:0000313" key="3">
    <source>
        <dbReference type="Proteomes" id="UP001258181"/>
    </source>
</evidence>
<gene>
    <name evidence="2" type="ORF">J2X07_000795</name>
</gene>
<dbReference type="SUPFAM" id="SSF103642">
    <property type="entry name" value="Sec-C motif"/>
    <property type="match status" value="1"/>
</dbReference>
<dbReference type="Gene3D" id="3.10.450.50">
    <property type="match status" value="1"/>
</dbReference>
<name>A0ABU1TX88_9BACL</name>
<evidence type="ECO:0008006" key="4">
    <source>
        <dbReference type="Google" id="ProtNLM"/>
    </source>
</evidence>